<accession>A0A9N8VPI8</accession>
<protein>
    <submittedName>
        <fullName evidence="3">12457_t:CDS:1</fullName>
    </submittedName>
</protein>
<dbReference type="EMBL" id="CAJVPY010000272">
    <property type="protein sequence ID" value="CAG8461831.1"/>
    <property type="molecule type" value="Genomic_DNA"/>
</dbReference>
<evidence type="ECO:0000256" key="2">
    <source>
        <dbReference type="SAM" id="SignalP"/>
    </source>
</evidence>
<sequence>MGLPKLTITGYLSLLAIFFFVASVFATAAPEEEKRVAEPEEKREAEPVEKKKRAPKHRKRNALAKHSMYACLILSLDLL</sequence>
<comment type="caution">
    <text evidence="3">The sequence shown here is derived from an EMBL/GenBank/DDBJ whole genome shotgun (WGS) entry which is preliminary data.</text>
</comment>
<gene>
    <name evidence="3" type="ORF">DERYTH_LOCUS1045</name>
</gene>
<feature type="region of interest" description="Disordered" evidence="1">
    <location>
        <begin position="31"/>
        <end position="61"/>
    </location>
</feature>
<keyword evidence="2" id="KW-0732">Signal</keyword>
<name>A0A9N8VPI8_9GLOM</name>
<dbReference type="Proteomes" id="UP000789405">
    <property type="component" value="Unassembled WGS sequence"/>
</dbReference>
<dbReference type="AlphaFoldDB" id="A0A9N8VPI8"/>
<feature type="compositionally biased region" description="Basic residues" evidence="1">
    <location>
        <begin position="50"/>
        <end position="61"/>
    </location>
</feature>
<feature type="signal peptide" evidence="2">
    <location>
        <begin position="1"/>
        <end position="28"/>
    </location>
</feature>
<evidence type="ECO:0000256" key="1">
    <source>
        <dbReference type="SAM" id="MobiDB-lite"/>
    </source>
</evidence>
<evidence type="ECO:0000313" key="3">
    <source>
        <dbReference type="EMBL" id="CAG8461831.1"/>
    </source>
</evidence>
<keyword evidence="4" id="KW-1185">Reference proteome</keyword>
<organism evidence="3 4">
    <name type="scientific">Dentiscutata erythropus</name>
    <dbReference type="NCBI Taxonomy" id="1348616"/>
    <lineage>
        <taxon>Eukaryota</taxon>
        <taxon>Fungi</taxon>
        <taxon>Fungi incertae sedis</taxon>
        <taxon>Mucoromycota</taxon>
        <taxon>Glomeromycotina</taxon>
        <taxon>Glomeromycetes</taxon>
        <taxon>Diversisporales</taxon>
        <taxon>Gigasporaceae</taxon>
        <taxon>Dentiscutata</taxon>
    </lineage>
</organism>
<feature type="chain" id="PRO_5040507834" evidence="2">
    <location>
        <begin position="29"/>
        <end position="79"/>
    </location>
</feature>
<proteinExistence type="predicted"/>
<reference evidence="3" key="1">
    <citation type="submission" date="2021-06" db="EMBL/GenBank/DDBJ databases">
        <authorList>
            <person name="Kallberg Y."/>
            <person name="Tangrot J."/>
            <person name="Rosling A."/>
        </authorList>
    </citation>
    <scope>NUCLEOTIDE SEQUENCE</scope>
    <source>
        <strain evidence="3">MA453B</strain>
    </source>
</reference>
<evidence type="ECO:0000313" key="4">
    <source>
        <dbReference type="Proteomes" id="UP000789405"/>
    </source>
</evidence>
<feature type="compositionally biased region" description="Basic and acidic residues" evidence="1">
    <location>
        <begin position="31"/>
        <end position="49"/>
    </location>
</feature>